<evidence type="ECO:0000256" key="2">
    <source>
        <dbReference type="ARBA" id="ARBA00007613"/>
    </source>
</evidence>
<dbReference type="GO" id="GO:1990281">
    <property type="term" value="C:efflux pump complex"/>
    <property type="evidence" value="ECO:0007669"/>
    <property type="project" value="TreeGrafter"/>
</dbReference>
<evidence type="ECO:0000313" key="8">
    <source>
        <dbReference type="EMBL" id="PCE66784.1"/>
    </source>
</evidence>
<proteinExistence type="inferred from homology"/>
<sequence>MKKTLIYLLVFTTYGLVAQTHNIQLSQAIKKAQENSPAYQAVKNRAQASYWRYRSYKASFLPQLDFSFDPTYTNSVNRITNDQGQDIFVKQNQSLMSAGLGLQQQVPYTGGIFSVNSQLQRIDRFGDDKSSSYSVVPFSINYFQNSLFYNPFKWDKKIEPLLYEESKREFIERMEDISLQTCARYFSLLKAQEQLEIAKRNLSNQDTLLQISKGRYRIGKIAENDLLQMELRHLNSKNAVTTQTIAFKKASQDLARFLKLDSEDFSLSTPATLGDFSISVDKALEEAQSNRKDVIEFRRRRLEMEQNLAEVRGRNGVSLQMQANFGLNGQSDEFETLYQDYDQQQNVRVSLRVPVFDWGVNKSKRKMAEANLELTDTEIEQDKQAFEQEIYLHTLNWSNQREFLQTAQKAKEVALKRYEISMKRYVLGKISITDLNLAQQEKDRAIIDYLNSLEKFWSDYYLLRRLTLYDFVADQKISVAQLVFE</sequence>
<keyword evidence="3" id="KW-0813">Transport</keyword>
<evidence type="ECO:0000313" key="9">
    <source>
        <dbReference type="Proteomes" id="UP000219559"/>
    </source>
</evidence>
<protein>
    <submittedName>
        <fullName evidence="8">Transporter</fullName>
    </submittedName>
</protein>
<dbReference type="GO" id="GO:0015562">
    <property type="term" value="F:efflux transmembrane transporter activity"/>
    <property type="evidence" value="ECO:0007669"/>
    <property type="project" value="InterPro"/>
</dbReference>
<evidence type="ECO:0000256" key="5">
    <source>
        <dbReference type="ARBA" id="ARBA00022692"/>
    </source>
</evidence>
<dbReference type="Pfam" id="PF02321">
    <property type="entry name" value="OEP"/>
    <property type="match status" value="1"/>
</dbReference>
<dbReference type="SUPFAM" id="SSF56954">
    <property type="entry name" value="Outer membrane efflux proteins (OEP)"/>
    <property type="match status" value="1"/>
</dbReference>
<organism evidence="8 9">
    <name type="scientific">Sediminicola luteus</name>
    <dbReference type="NCBI Taxonomy" id="319238"/>
    <lineage>
        <taxon>Bacteria</taxon>
        <taxon>Pseudomonadati</taxon>
        <taxon>Bacteroidota</taxon>
        <taxon>Flavobacteriia</taxon>
        <taxon>Flavobacteriales</taxon>
        <taxon>Flavobacteriaceae</taxon>
        <taxon>Sediminicola</taxon>
    </lineage>
</organism>
<dbReference type="GO" id="GO:0015288">
    <property type="term" value="F:porin activity"/>
    <property type="evidence" value="ECO:0007669"/>
    <property type="project" value="TreeGrafter"/>
</dbReference>
<dbReference type="EMBL" id="NBWU01000001">
    <property type="protein sequence ID" value="PCE66784.1"/>
    <property type="molecule type" value="Genomic_DNA"/>
</dbReference>
<evidence type="ECO:0000256" key="7">
    <source>
        <dbReference type="ARBA" id="ARBA00023237"/>
    </source>
</evidence>
<keyword evidence="9" id="KW-1185">Reference proteome</keyword>
<evidence type="ECO:0000256" key="3">
    <source>
        <dbReference type="ARBA" id="ARBA00022448"/>
    </source>
</evidence>
<dbReference type="PANTHER" id="PTHR30026">
    <property type="entry name" value="OUTER MEMBRANE PROTEIN TOLC"/>
    <property type="match status" value="1"/>
</dbReference>
<evidence type="ECO:0000256" key="4">
    <source>
        <dbReference type="ARBA" id="ARBA00022452"/>
    </source>
</evidence>
<keyword evidence="4" id="KW-1134">Transmembrane beta strand</keyword>
<comment type="similarity">
    <text evidence="2">Belongs to the outer membrane factor (OMF) (TC 1.B.17) family.</text>
</comment>
<dbReference type="InterPro" id="IPR003423">
    <property type="entry name" value="OMP_efflux"/>
</dbReference>
<keyword evidence="7" id="KW-0998">Cell outer membrane</keyword>
<dbReference type="AlphaFoldDB" id="A0A2A4GFI7"/>
<dbReference type="InterPro" id="IPR051906">
    <property type="entry name" value="TolC-like"/>
</dbReference>
<evidence type="ECO:0000256" key="1">
    <source>
        <dbReference type="ARBA" id="ARBA00004442"/>
    </source>
</evidence>
<keyword evidence="5" id="KW-0812">Transmembrane</keyword>
<evidence type="ECO:0000256" key="6">
    <source>
        <dbReference type="ARBA" id="ARBA00023136"/>
    </source>
</evidence>
<dbReference type="OrthoDB" id="940457at2"/>
<dbReference type="Gene3D" id="1.20.1600.10">
    <property type="entry name" value="Outer membrane efflux proteins (OEP)"/>
    <property type="match status" value="1"/>
</dbReference>
<accession>A0A2A4GFI7</accession>
<reference evidence="8 9" key="1">
    <citation type="submission" date="2017-04" db="EMBL/GenBank/DDBJ databases">
        <title>A new member of the family Flavobacteriaceae isolated from ascidians.</title>
        <authorList>
            <person name="Chen L."/>
        </authorList>
    </citation>
    <scope>NUCLEOTIDE SEQUENCE [LARGE SCALE GENOMIC DNA]</scope>
    <source>
        <strain evidence="8 9">HQA918</strain>
    </source>
</reference>
<dbReference type="Proteomes" id="UP000219559">
    <property type="component" value="Unassembled WGS sequence"/>
</dbReference>
<dbReference type="PANTHER" id="PTHR30026:SF20">
    <property type="entry name" value="OUTER MEMBRANE PROTEIN TOLC"/>
    <property type="match status" value="1"/>
</dbReference>
<gene>
    <name evidence="8" type="ORF">B7P33_03870</name>
</gene>
<dbReference type="GO" id="GO:0009279">
    <property type="term" value="C:cell outer membrane"/>
    <property type="evidence" value="ECO:0007669"/>
    <property type="project" value="UniProtKB-SubCell"/>
</dbReference>
<keyword evidence="6" id="KW-0472">Membrane</keyword>
<dbReference type="RefSeq" id="WP_097442314.1">
    <property type="nucleotide sequence ID" value="NZ_NBWU01000001.1"/>
</dbReference>
<comment type="subcellular location">
    <subcellularLocation>
        <location evidence="1">Cell outer membrane</location>
    </subcellularLocation>
</comment>
<comment type="caution">
    <text evidence="8">The sequence shown here is derived from an EMBL/GenBank/DDBJ whole genome shotgun (WGS) entry which is preliminary data.</text>
</comment>
<name>A0A2A4GFI7_9FLAO</name>